<keyword evidence="1" id="KW-0812">Transmembrane</keyword>
<protein>
    <submittedName>
        <fullName evidence="2">Unannotated protein</fullName>
    </submittedName>
</protein>
<proteinExistence type="predicted"/>
<evidence type="ECO:0000313" key="2">
    <source>
        <dbReference type="EMBL" id="CAB4748250.1"/>
    </source>
</evidence>
<gene>
    <name evidence="2" type="ORF">UFOPK2766_01491</name>
    <name evidence="3" type="ORF">UFOPK3519_01796</name>
</gene>
<organism evidence="2">
    <name type="scientific">freshwater metagenome</name>
    <dbReference type="NCBI Taxonomy" id="449393"/>
    <lineage>
        <taxon>unclassified sequences</taxon>
        <taxon>metagenomes</taxon>
        <taxon>ecological metagenomes</taxon>
    </lineage>
</organism>
<evidence type="ECO:0000256" key="1">
    <source>
        <dbReference type="SAM" id="Phobius"/>
    </source>
</evidence>
<feature type="transmembrane region" description="Helical" evidence="1">
    <location>
        <begin position="101"/>
        <end position="125"/>
    </location>
</feature>
<sequence length="236" mass="24598">MSSDEGGQIDPRATWRHRLRSTEAAALAGIVCSIGWALSLRGLLSTPGIGASNREVARYYSEPAHGTAAVLWLQVTVFSTISFLWFVGVVRGRIGEREPKLAGTVFFGGSILLAGLLFVGTALLAAPAVQVALGGAAPDPGASSLLRVVANVVLAIFLPRVAMLVMFSTANLAWASGALPRWLVVLTVALGVVELVNVTVATPTVFLLPAWIALVSVVLLVTHPVGAFRPAVPADD</sequence>
<dbReference type="EMBL" id="CAFBMG010000208">
    <property type="protein sequence ID" value="CAB4918166.1"/>
    <property type="molecule type" value="Genomic_DNA"/>
</dbReference>
<dbReference type="EMBL" id="CAEZYU010000071">
    <property type="protein sequence ID" value="CAB4748250.1"/>
    <property type="molecule type" value="Genomic_DNA"/>
</dbReference>
<feature type="transmembrane region" description="Helical" evidence="1">
    <location>
        <begin position="145"/>
        <end position="167"/>
    </location>
</feature>
<feature type="transmembrane region" description="Helical" evidence="1">
    <location>
        <begin position="64"/>
        <end position="89"/>
    </location>
</feature>
<keyword evidence="1" id="KW-0472">Membrane</keyword>
<feature type="transmembrane region" description="Helical" evidence="1">
    <location>
        <begin position="206"/>
        <end position="228"/>
    </location>
</feature>
<dbReference type="AlphaFoldDB" id="A0A6J6TLL9"/>
<accession>A0A6J6TLL9</accession>
<feature type="transmembrane region" description="Helical" evidence="1">
    <location>
        <begin position="179"/>
        <end position="200"/>
    </location>
</feature>
<name>A0A6J6TLL9_9ZZZZ</name>
<reference evidence="2" key="1">
    <citation type="submission" date="2020-05" db="EMBL/GenBank/DDBJ databases">
        <authorList>
            <person name="Chiriac C."/>
            <person name="Salcher M."/>
            <person name="Ghai R."/>
            <person name="Kavagutti S V."/>
        </authorList>
    </citation>
    <scope>NUCLEOTIDE SEQUENCE</scope>
</reference>
<keyword evidence="1" id="KW-1133">Transmembrane helix</keyword>
<feature type="transmembrane region" description="Helical" evidence="1">
    <location>
        <begin position="24"/>
        <end position="44"/>
    </location>
</feature>
<evidence type="ECO:0000313" key="3">
    <source>
        <dbReference type="EMBL" id="CAB4918166.1"/>
    </source>
</evidence>